<reference evidence="1" key="1">
    <citation type="submission" date="2023-04" db="EMBL/GenBank/DDBJ databases">
        <title>Draft Genome sequencing of Naganishia species isolated from polar environments using Oxford Nanopore Technology.</title>
        <authorList>
            <person name="Leo P."/>
            <person name="Venkateswaran K."/>
        </authorList>
    </citation>
    <scope>NUCLEOTIDE SEQUENCE</scope>
    <source>
        <strain evidence="1">DBVPG 5303</strain>
    </source>
</reference>
<dbReference type="Proteomes" id="UP001234202">
    <property type="component" value="Unassembled WGS sequence"/>
</dbReference>
<comment type="caution">
    <text evidence="1">The sequence shown here is derived from an EMBL/GenBank/DDBJ whole genome shotgun (WGS) entry which is preliminary data.</text>
</comment>
<dbReference type="EMBL" id="JASBWV010000031">
    <property type="protein sequence ID" value="KAJ9117672.1"/>
    <property type="molecule type" value="Genomic_DNA"/>
</dbReference>
<gene>
    <name evidence="1" type="ORF">QFC24_006386</name>
</gene>
<accession>A0ACC2X2Z9</accession>
<sequence length="120" mass="13208">MGFFNHDDSNEEQAYQQVNERDGSVSHELVGGAAAFLAMRAYEKQQEKEGKPQSWETAKELMAAIAGAEADKLIETKGLNEVDALRARHAAQENAKHALSQSGEFGDVGYQKRSFEDAGY</sequence>
<protein>
    <submittedName>
        <fullName evidence="1">Uncharacterized protein</fullName>
    </submittedName>
</protein>
<evidence type="ECO:0000313" key="2">
    <source>
        <dbReference type="Proteomes" id="UP001234202"/>
    </source>
</evidence>
<name>A0ACC2X2Z9_9TREE</name>
<proteinExistence type="predicted"/>
<evidence type="ECO:0000313" key="1">
    <source>
        <dbReference type="EMBL" id="KAJ9117672.1"/>
    </source>
</evidence>
<keyword evidence="2" id="KW-1185">Reference proteome</keyword>
<organism evidence="1 2">
    <name type="scientific">Naganishia onofrii</name>
    <dbReference type="NCBI Taxonomy" id="1851511"/>
    <lineage>
        <taxon>Eukaryota</taxon>
        <taxon>Fungi</taxon>
        <taxon>Dikarya</taxon>
        <taxon>Basidiomycota</taxon>
        <taxon>Agaricomycotina</taxon>
        <taxon>Tremellomycetes</taxon>
        <taxon>Filobasidiales</taxon>
        <taxon>Filobasidiaceae</taxon>
        <taxon>Naganishia</taxon>
    </lineage>
</organism>